<dbReference type="HOGENOM" id="CLU_3133508_0_0_5"/>
<name>K7ZCI4_9PROT</name>
<organism evidence="1 2">
    <name type="scientific">Candidatus Endolissoclinum faulkneri L2</name>
    <dbReference type="NCBI Taxonomy" id="1193729"/>
    <lineage>
        <taxon>Bacteria</taxon>
        <taxon>Pseudomonadati</taxon>
        <taxon>Pseudomonadota</taxon>
        <taxon>Alphaproteobacteria</taxon>
        <taxon>Rhodospirillales</taxon>
        <taxon>Rhodospirillaceae</taxon>
        <taxon>Candidatus Endolissoclinum</taxon>
    </lineage>
</organism>
<proteinExistence type="predicted"/>
<dbReference type="AlphaFoldDB" id="K7ZCI4"/>
<gene>
    <name evidence="1" type="ORF">A1OE_418</name>
</gene>
<evidence type="ECO:0000313" key="1">
    <source>
        <dbReference type="EMBL" id="AFX98611.1"/>
    </source>
</evidence>
<accession>K7ZCI4</accession>
<dbReference type="Proteomes" id="UP000010077">
    <property type="component" value="Chromosome"/>
</dbReference>
<evidence type="ECO:0000313" key="2">
    <source>
        <dbReference type="Proteomes" id="UP000010077"/>
    </source>
</evidence>
<keyword evidence="2" id="KW-1185">Reference proteome</keyword>
<protein>
    <submittedName>
        <fullName evidence="1">Uncharacterized protein</fullName>
    </submittedName>
</protein>
<sequence>MQKKIKYTTLNIRYFSYLFDFFINQFLRKNVFLKRYKFLKREIEQYTPI</sequence>
<dbReference type="KEGG" id="thal:A1OE_418"/>
<reference evidence="1 2" key="1">
    <citation type="journal article" date="2012" name="Proc. Natl. Acad. Sci. U.S.A.">
        <title>Genome streamlining and chemical defense in a coral reef symbiosis.</title>
        <authorList>
            <person name="Kwan J.C."/>
            <person name="Donia M.S."/>
            <person name="Han A.W."/>
            <person name="Hirose E."/>
            <person name="Haygood M.G."/>
            <person name="Schmidt E.W."/>
        </authorList>
    </citation>
    <scope>NUCLEOTIDE SEQUENCE [LARGE SCALE GENOMIC DNA]</scope>
    <source>
        <strain evidence="1 2">L2</strain>
    </source>
</reference>
<dbReference type="EMBL" id="CP003539">
    <property type="protein sequence ID" value="AFX98611.1"/>
    <property type="molecule type" value="Genomic_DNA"/>
</dbReference>